<organism evidence="1 2">
    <name type="scientific">Avibacterium paragallinarum</name>
    <name type="common">Haemophilus gallinarum</name>
    <dbReference type="NCBI Taxonomy" id="728"/>
    <lineage>
        <taxon>Bacteria</taxon>
        <taxon>Pseudomonadati</taxon>
        <taxon>Pseudomonadota</taxon>
        <taxon>Gammaproteobacteria</taxon>
        <taxon>Pasteurellales</taxon>
        <taxon>Pasteurellaceae</taxon>
        <taxon>Avibacterium</taxon>
    </lineage>
</organism>
<accession>A0A377I7K7</accession>
<dbReference type="AlphaFoldDB" id="A0A377I7K7"/>
<reference evidence="1 2" key="1">
    <citation type="submission" date="2018-06" db="EMBL/GenBank/DDBJ databases">
        <authorList>
            <consortium name="Pathogen Informatics"/>
            <person name="Doyle S."/>
        </authorList>
    </citation>
    <scope>NUCLEOTIDE SEQUENCE [LARGE SCALE GENOMIC DNA]</scope>
    <source>
        <strain evidence="1 2">NCTC11296</strain>
    </source>
</reference>
<dbReference type="RefSeq" id="WP_017807584.1">
    <property type="nucleotide sequence ID" value="NZ_UGHK01000002.1"/>
</dbReference>
<evidence type="ECO:0000313" key="2">
    <source>
        <dbReference type="Proteomes" id="UP000254465"/>
    </source>
</evidence>
<protein>
    <submittedName>
        <fullName evidence="1">Uncharacterized protein</fullName>
    </submittedName>
</protein>
<proteinExistence type="predicted"/>
<gene>
    <name evidence="1" type="ORF">NCTC11296_01204</name>
</gene>
<dbReference type="Proteomes" id="UP000254465">
    <property type="component" value="Unassembled WGS sequence"/>
</dbReference>
<name>A0A377I7K7_AVIPA</name>
<evidence type="ECO:0000313" key="1">
    <source>
        <dbReference type="EMBL" id="STO71307.1"/>
    </source>
</evidence>
<sequence>MKLDRTIQKEILLKLAETYHHPNGENLVHYIKNKREYTGFNEYPYDYIVANLFYLQEHQLVDGFSIKYALGGTSIENFYQIMCRKTPSFRAGRMSKCKINKQRCGFFT</sequence>
<dbReference type="EMBL" id="UGHK01000002">
    <property type="protein sequence ID" value="STO71307.1"/>
    <property type="molecule type" value="Genomic_DNA"/>
</dbReference>